<proteinExistence type="predicted"/>
<accession>X0TS58</accession>
<gene>
    <name evidence="1" type="ORF">S01H1_29541</name>
</gene>
<dbReference type="EMBL" id="BARS01018125">
    <property type="protein sequence ID" value="GAF90997.1"/>
    <property type="molecule type" value="Genomic_DNA"/>
</dbReference>
<dbReference type="AlphaFoldDB" id="X0TS58"/>
<comment type="caution">
    <text evidence="1">The sequence shown here is derived from an EMBL/GenBank/DDBJ whole genome shotgun (WGS) entry which is preliminary data.</text>
</comment>
<reference evidence="1" key="1">
    <citation type="journal article" date="2014" name="Front. Microbiol.">
        <title>High frequency of phylogenetically diverse reductive dehalogenase-homologous genes in deep subseafloor sedimentary metagenomes.</title>
        <authorList>
            <person name="Kawai M."/>
            <person name="Futagami T."/>
            <person name="Toyoda A."/>
            <person name="Takaki Y."/>
            <person name="Nishi S."/>
            <person name="Hori S."/>
            <person name="Arai W."/>
            <person name="Tsubouchi T."/>
            <person name="Morono Y."/>
            <person name="Uchiyama I."/>
            <person name="Ito T."/>
            <person name="Fujiyama A."/>
            <person name="Inagaki F."/>
            <person name="Takami H."/>
        </authorList>
    </citation>
    <scope>NUCLEOTIDE SEQUENCE</scope>
    <source>
        <strain evidence="1">Expedition CK06-06</strain>
    </source>
</reference>
<protein>
    <submittedName>
        <fullName evidence="1">Uncharacterized protein</fullName>
    </submittedName>
</protein>
<name>X0TS58_9ZZZZ</name>
<evidence type="ECO:0000313" key="1">
    <source>
        <dbReference type="EMBL" id="GAF90997.1"/>
    </source>
</evidence>
<dbReference type="InterPro" id="IPR026988">
    <property type="entry name" value="YaaC-like"/>
</dbReference>
<dbReference type="Pfam" id="PF14175">
    <property type="entry name" value="YaaC"/>
    <property type="match status" value="1"/>
</dbReference>
<organism evidence="1">
    <name type="scientific">marine sediment metagenome</name>
    <dbReference type="NCBI Taxonomy" id="412755"/>
    <lineage>
        <taxon>unclassified sequences</taxon>
        <taxon>metagenomes</taxon>
        <taxon>ecological metagenomes</taxon>
    </lineage>
</organism>
<feature type="non-terminal residue" evidence="1">
    <location>
        <position position="253"/>
    </location>
</feature>
<sequence>MALPKAREGLNGGFSLYYEYSHQMTIGNREQIVWSSIKHLGASGVADPILRNVYRISNKATCKQITSNLKLYINQAYDFYSAAISSGVNTSPLYYYYCFLNLAKAMCEIKNPSFHKLPECYSHGISWRPSPKFLVNPTKELVYLSARGVWHVLWEKMTGKTCNIPNPTYLKVKDLFACCPETGIEYSRIFGQNPRYIPLQEPVILFDESSGEFWIKFSVNRSSLKEVNLSRQKFLTLISNSNIQYRQVQSSET</sequence>